<dbReference type="InterPro" id="IPR051782">
    <property type="entry name" value="ABC_Transporter_VariousFunc"/>
</dbReference>
<dbReference type="SUPFAM" id="SSF52540">
    <property type="entry name" value="P-loop containing nucleoside triphosphate hydrolases"/>
    <property type="match status" value="1"/>
</dbReference>
<dbReference type="EMBL" id="FOAZ01000004">
    <property type="protein sequence ID" value="SEK93914.1"/>
    <property type="molecule type" value="Genomic_DNA"/>
</dbReference>
<dbReference type="Gene3D" id="3.40.50.300">
    <property type="entry name" value="P-loop containing nucleotide triphosphate hydrolases"/>
    <property type="match status" value="1"/>
</dbReference>
<dbReference type="InterPro" id="IPR027417">
    <property type="entry name" value="P-loop_NTPase"/>
</dbReference>
<dbReference type="InterPro" id="IPR003593">
    <property type="entry name" value="AAA+_ATPase"/>
</dbReference>
<evidence type="ECO:0000259" key="4">
    <source>
        <dbReference type="PROSITE" id="PS50893"/>
    </source>
</evidence>
<dbReference type="CDD" id="cd03230">
    <property type="entry name" value="ABC_DR_subfamily_A"/>
    <property type="match status" value="1"/>
</dbReference>
<dbReference type="RefSeq" id="WP_052438217.1">
    <property type="nucleotide sequence ID" value="NZ_BBPN01000001.1"/>
</dbReference>
<dbReference type="InterPro" id="IPR003439">
    <property type="entry name" value="ABC_transporter-like_ATP-bd"/>
</dbReference>
<dbReference type="AlphaFoldDB" id="A0A1H7L508"/>
<keyword evidence="1" id="KW-0813">Transport</keyword>
<dbReference type="Pfam" id="PF00005">
    <property type="entry name" value="ABC_tran"/>
    <property type="match status" value="1"/>
</dbReference>
<dbReference type="SMART" id="SM00382">
    <property type="entry name" value="AAA"/>
    <property type="match status" value="1"/>
</dbReference>
<dbReference type="PANTHER" id="PTHR42939:SF1">
    <property type="entry name" value="ABC TRANSPORTER ATP-BINDING PROTEIN ALBC-RELATED"/>
    <property type="match status" value="1"/>
</dbReference>
<evidence type="ECO:0000256" key="3">
    <source>
        <dbReference type="ARBA" id="ARBA00022840"/>
    </source>
</evidence>
<keyword evidence="6" id="KW-1185">Reference proteome</keyword>
<accession>A0A1H7L508</accession>
<keyword evidence="3 5" id="KW-0067">ATP-binding</keyword>
<dbReference type="eggNOG" id="COG1131">
    <property type="taxonomic scope" value="Bacteria"/>
</dbReference>
<sequence length="281" mass="29768">MIPGTAALEMVGLTVRHRRRTLLDACSLRLPRGAVCGLVGPNGAGKSLLLSAAAGLVAPDAGRITVLGRSAGSDRALPEVGFLDQHRSLYPRMTVAELLETGRRTNVRWHQDRALELLRLGRVPLGAKVGALSGGQRTLAALALVRGKAPQLMLLDEPLAELDPLVRRAVLGLLLADVADHGTTVLLSTHILTDLDEVVDHLVLLDSGQVRLAGELSELLAAHRYVDRDGGRVLVRQETGAPGDDAPTLDELVVCYLHAPGTGRWLAPGMRPDATQGALIA</sequence>
<gene>
    <name evidence="5" type="ORF">SAMN05414137_104338</name>
</gene>
<protein>
    <submittedName>
        <fullName evidence="5">ABC-2 type transport system ATP-binding protein</fullName>
    </submittedName>
</protein>
<keyword evidence="2" id="KW-0547">Nucleotide-binding</keyword>
<dbReference type="GO" id="GO:0005524">
    <property type="term" value="F:ATP binding"/>
    <property type="evidence" value="ECO:0007669"/>
    <property type="project" value="UniProtKB-KW"/>
</dbReference>
<dbReference type="PANTHER" id="PTHR42939">
    <property type="entry name" value="ABC TRANSPORTER ATP-BINDING PROTEIN ALBC-RELATED"/>
    <property type="match status" value="1"/>
</dbReference>
<dbReference type="Proteomes" id="UP000183015">
    <property type="component" value="Unassembled WGS sequence"/>
</dbReference>
<dbReference type="STRING" id="235985.SAMN05414137_104338"/>
<name>A0A1H7L508_STRJI</name>
<evidence type="ECO:0000313" key="5">
    <source>
        <dbReference type="EMBL" id="SEK93914.1"/>
    </source>
</evidence>
<reference evidence="6" key="1">
    <citation type="submission" date="2016-10" db="EMBL/GenBank/DDBJ databases">
        <authorList>
            <person name="Varghese N."/>
        </authorList>
    </citation>
    <scope>NUCLEOTIDE SEQUENCE [LARGE SCALE GENOMIC DNA]</scope>
    <source>
        <strain evidence="6">DSM 45096 / BCRC 16803 / CGMCC 4.1857 / CIP 109030 / JCM 12277 / KCTC 19219 / NBRC 100920 / 33214</strain>
    </source>
</reference>
<dbReference type="GO" id="GO:0016887">
    <property type="term" value="F:ATP hydrolysis activity"/>
    <property type="evidence" value="ECO:0007669"/>
    <property type="project" value="InterPro"/>
</dbReference>
<evidence type="ECO:0000256" key="1">
    <source>
        <dbReference type="ARBA" id="ARBA00022448"/>
    </source>
</evidence>
<organism evidence="5 6">
    <name type="scientific">Streptacidiphilus jiangxiensis</name>
    <dbReference type="NCBI Taxonomy" id="235985"/>
    <lineage>
        <taxon>Bacteria</taxon>
        <taxon>Bacillati</taxon>
        <taxon>Actinomycetota</taxon>
        <taxon>Actinomycetes</taxon>
        <taxon>Kitasatosporales</taxon>
        <taxon>Streptomycetaceae</taxon>
        <taxon>Streptacidiphilus</taxon>
    </lineage>
</organism>
<evidence type="ECO:0000313" key="6">
    <source>
        <dbReference type="Proteomes" id="UP000183015"/>
    </source>
</evidence>
<proteinExistence type="predicted"/>
<dbReference type="PROSITE" id="PS50893">
    <property type="entry name" value="ABC_TRANSPORTER_2"/>
    <property type="match status" value="1"/>
</dbReference>
<feature type="domain" description="ABC transporter" evidence="4">
    <location>
        <begin position="8"/>
        <end position="232"/>
    </location>
</feature>
<evidence type="ECO:0000256" key="2">
    <source>
        <dbReference type="ARBA" id="ARBA00022741"/>
    </source>
</evidence>
<dbReference type="OrthoDB" id="9804819at2"/>